<name>X1KTE1_9ZZZZ</name>
<reference evidence="1" key="1">
    <citation type="journal article" date="2014" name="Front. Microbiol.">
        <title>High frequency of phylogenetically diverse reductive dehalogenase-homologous genes in deep subseafloor sedimentary metagenomes.</title>
        <authorList>
            <person name="Kawai M."/>
            <person name="Futagami T."/>
            <person name="Toyoda A."/>
            <person name="Takaki Y."/>
            <person name="Nishi S."/>
            <person name="Hori S."/>
            <person name="Arai W."/>
            <person name="Tsubouchi T."/>
            <person name="Morono Y."/>
            <person name="Uchiyama I."/>
            <person name="Ito T."/>
            <person name="Fujiyama A."/>
            <person name="Inagaki F."/>
            <person name="Takami H."/>
        </authorList>
    </citation>
    <scope>NUCLEOTIDE SEQUENCE</scope>
    <source>
        <strain evidence="1">Expedition CK06-06</strain>
    </source>
</reference>
<protein>
    <submittedName>
        <fullName evidence="1">Uncharacterized protein</fullName>
    </submittedName>
</protein>
<comment type="caution">
    <text evidence="1">The sequence shown here is derived from an EMBL/GenBank/DDBJ whole genome shotgun (WGS) entry which is preliminary data.</text>
</comment>
<accession>X1KTE1</accession>
<evidence type="ECO:0000313" key="1">
    <source>
        <dbReference type="EMBL" id="GAH93424.1"/>
    </source>
</evidence>
<organism evidence="1">
    <name type="scientific">marine sediment metagenome</name>
    <dbReference type="NCBI Taxonomy" id="412755"/>
    <lineage>
        <taxon>unclassified sequences</taxon>
        <taxon>metagenomes</taxon>
        <taxon>ecological metagenomes</taxon>
    </lineage>
</organism>
<gene>
    <name evidence="1" type="ORF">S03H2_68958</name>
</gene>
<sequence length="60" mass="6893">IQTQGVPTLRQNTAHYFQFHVYNISTGLHVDDTTTNCTFHLYNKTGENQIEKDFLSSLTC</sequence>
<dbReference type="EMBL" id="BARU01045450">
    <property type="protein sequence ID" value="GAH93424.1"/>
    <property type="molecule type" value="Genomic_DNA"/>
</dbReference>
<proteinExistence type="predicted"/>
<dbReference type="AlphaFoldDB" id="X1KTE1"/>
<feature type="non-terminal residue" evidence="1">
    <location>
        <position position="1"/>
    </location>
</feature>